<dbReference type="EMBL" id="PTRA01000008">
    <property type="protein sequence ID" value="PQA53688.1"/>
    <property type="molecule type" value="Genomic_DNA"/>
</dbReference>
<keyword evidence="7" id="KW-0699">rRNA-binding</keyword>
<name>A0A2S7IF87_9BACT</name>
<dbReference type="NCBIfam" id="NF000908">
    <property type="entry name" value="PRK00089.1"/>
    <property type="match status" value="1"/>
</dbReference>
<feature type="region of interest" description="G5" evidence="8">
    <location>
        <begin position="154"/>
        <end position="156"/>
    </location>
</feature>
<dbReference type="InterPro" id="IPR006073">
    <property type="entry name" value="GTP-bd"/>
</dbReference>
<dbReference type="FunFam" id="3.30.300.20:FF:000003">
    <property type="entry name" value="GTPase Era"/>
    <property type="match status" value="1"/>
</dbReference>
<evidence type="ECO:0000256" key="6">
    <source>
        <dbReference type="ARBA" id="ARBA00023134"/>
    </source>
</evidence>
<evidence type="ECO:0000313" key="12">
    <source>
        <dbReference type="EMBL" id="PQA53688.1"/>
    </source>
</evidence>
<feature type="region of interest" description="G4" evidence="8">
    <location>
        <begin position="125"/>
        <end position="128"/>
    </location>
</feature>
<feature type="binding site" evidence="7">
    <location>
        <begin position="13"/>
        <end position="20"/>
    </location>
    <ligand>
        <name>GTP</name>
        <dbReference type="ChEBI" id="CHEBI:37565"/>
    </ligand>
</feature>
<feature type="domain" description="Era-type G" evidence="11">
    <location>
        <begin position="5"/>
        <end position="175"/>
    </location>
</feature>
<sequence length="299" mass="34459">MDNHKTGYVSIVGKPNVGKSTLMNALVGERLSIITSKAQTTRHRIMGIVNGVHDEVPFQLVYSDTPGIIKPQYQLHQSMMNFVRGSLEDADVILFVTDIFEQYDEDDVIDKLTRIQDTPVILLINKVDLATQEQVEEKIAHWRNRFATQTILPISALHKTGLEELFSLIIKAIPVHPPFFDKESLTDRPERFFAAEIVREKIFLNYKKEIPYSTEVVITSFKEEENIIRILAEIYVERSSQRAILLGHKGASIKKVGIESRQEMEAFFGKQIHLETYIRVEPDWRSKANKLREFGYIQE</sequence>
<dbReference type="InterPro" id="IPR005225">
    <property type="entry name" value="Small_GTP-bd"/>
</dbReference>
<keyword evidence="7" id="KW-0963">Cytoplasm</keyword>
<comment type="caution">
    <text evidence="12">The sequence shown here is derived from an EMBL/GenBank/DDBJ whole genome shotgun (WGS) entry which is preliminary data.</text>
</comment>
<dbReference type="Gene3D" id="3.40.50.300">
    <property type="entry name" value="P-loop containing nucleotide triphosphate hydrolases"/>
    <property type="match status" value="1"/>
</dbReference>
<dbReference type="Pfam" id="PF01926">
    <property type="entry name" value="MMR_HSR1"/>
    <property type="match status" value="1"/>
</dbReference>
<evidence type="ECO:0000259" key="11">
    <source>
        <dbReference type="PROSITE" id="PS51713"/>
    </source>
</evidence>
<keyword evidence="6 7" id="KW-0342">GTP-binding</keyword>
<dbReference type="InterPro" id="IPR030388">
    <property type="entry name" value="G_ERA_dom"/>
</dbReference>
<dbReference type="PROSITE" id="PS51713">
    <property type="entry name" value="G_ERA"/>
    <property type="match status" value="1"/>
</dbReference>
<feature type="region of interest" description="G2" evidence="8">
    <location>
        <begin position="39"/>
        <end position="43"/>
    </location>
</feature>
<feature type="region of interest" description="G1" evidence="8">
    <location>
        <begin position="13"/>
        <end position="20"/>
    </location>
</feature>
<evidence type="ECO:0000256" key="1">
    <source>
        <dbReference type="ARBA" id="ARBA00007921"/>
    </source>
</evidence>
<dbReference type="InterPro" id="IPR005662">
    <property type="entry name" value="GTPase_Era-like"/>
</dbReference>
<comment type="function">
    <text evidence="7">An essential GTPase that binds both GDP and GTP, with rapid nucleotide exchange. Plays a role in 16S rRNA processing and 30S ribosomal subunit biogenesis and possibly also in cell cycle regulation and energy metabolism.</text>
</comment>
<evidence type="ECO:0000256" key="3">
    <source>
        <dbReference type="ARBA" id="ARBA00022517"/>
    </source>
</evidence>
<gene>
    <name evidence="7" type="primary">era</name>
    <name evidence="12" type="ORF">C5O19_23675</name>
</gene>
<dbReference type="InterPro" id="IPR009019">
    <property type="entry name" value="KH_sf_prok-type"/>
</dbReference>
<dbReference type="SUPFAM" id="SSF54814">
    <property type="entry name" value="Prokaryotic type KH domain (KH-domain type II)"/>
    <property type="match status" value="1"/>
</dbReference>
<dbReference type="SUPFAM" id="SSF52540">
    <property type="entry name" value="P-loop containing nucleoside triphosphate hydrolases"/>
    <property type="match status" value="1"/>
</dbReference>
<organism evidence="12 13">
    <name type="scientific">Siphonobacter curvatus</name>
    <dbReference type="NCBI Taxonomy" id="2094562"/>
    <lineage>
        <taxon>Bacteria</taxon>
        <taxon>Pseudomonadati</taxon>
        <taxon>Bacteroidota</taxon>
        <taxon>Cytophagia</taxon>
        <taxon>Cytophagales</taxon>
        <taxon>Cytophagaceae</taxon>
        <taxon>Siphonobacter</taxon>
    </lineage>
</organism>
<accession>A0A2S7IF87</accession>
<dbReference type="PANTHER" id="PTHR42698">
    <property type="entry name" value="GTPASE ERA"/>
    <property type="match status" value="1"/>
</dbReference>
<comment type="subcellular location">
    <subcellularLocation>
        <location evidence="7">Cytoplasm</location>
    </subcellularLocation>
    <subcellularLocation>
        <location evidence="7">Cell membrane</location>
        <topology evidence="7">Peripheral membrane protein</topology>
    </subcellularLocation>
</comment>
<dbReference type="CDD" id="cd04163">
    <property type="entry name" value="Era"/>
    <property type="match status" value="1"/>
</dbReference>
<dbReference type="PROSITE" id="PS50823">
    <property type="entry name" value="KH_TYPE_2"/>
    <property type="match status" value="1"/>
</dbReference>
<dbReference type="GO" id="GO:0005829">
    <property type="term" value="C:cytosol"/>
    <property type="evidence" value="ECO:0007669"/>
    <property type="project" value="TreeGrafter"/>
</dbReference>
<dbReference type="OrthoDB" id="9805918at2"/>
<dbReference type="GO" id="GO:0070181">
    <property type="term" value="F:small ribosomal subunit rRNA binding"/>
    <property type="evidence" value="ECO:0007669"/>
    <property type="project" value="UniProtKB-UniRule"/>
</dbReference>
<dbReference type="NCBIfam" id="TIGR00436">
    <property type="entry name" value="era"/>
    <property type="match status" value="1"/>
</dbReference>
<keyword evidence="4 7" id="KW-0547">Nucleotide-binding</keyword>
<dbReference type="PANTHER" id="PTHR42698:SF1">
    <property type="entry name" value="GTPASE ERA, MITOCHONDRIAL"/>
    <property type="match status" value="1"/>
</dbReference>
<evidence type="ECO:0000256" key="5">
    <source>
        <dbReference type="ARBA" id="ARBA00022884"/>
    </source>
</evidence>
<proteinExistence type="inferred from homology"/>
<dbReference type="CDD" id="cd22534">
    <property type="entry name" value="KH-II_Era"/>
    <property type="match status" value="1"/>
</dbReference>
<comment type="subunit">
    <text evidence="7">Monomer.</text>
</comment>
<protein>
    <recommendedName>
        <fullName evidence="2 7">GTPase Era</fullName>
    </recommendedName>
</protein>
<dbReference type="NCBIfam" id="TIGR00231">
    <property type="entry name" value="small_GTP"/>
    <property type="match status" value="1"/>
</dbReference>
<feature type="domain" description="KH type-2" evidence="10">
    <location>
        <begin position="206"/>
        <end position="282"/>
    </location>
</feature>
<feature type="binding site" evidence="7">
    <location>
        <begin position="125"/>
        <end position="128"/>
    </location>
    <ligand>
        <name>GTP</name>
        <dbReference type="ChEBI" id="CHEBI:37565"/>
    </ligand>
</feature>
<dbReference type="GO" id="GO:0000028">
    <property type="term" value="P:ribosomal small subunit assembly"/>
    <property type="evidence" value="ECO:0007669"/>
    <property type="project" value="TreeGrafter"/>
</dbReference>
<evidence type="ECO:0000256" key="8">
    <source>
        <dbReference type="PROSITE-ProRule" id="PRU01050"/>
    </source>
</evidence>
<dbReference type="Gene3D" id="3.30.300.20">
    <property type="match status" value="1"/>
</dbReference>
<dbReference type="InterPro" id="IPR027417">
    <property type="entry name" value="P-loop_NTPase"/>
</dbReference>
<feature type="binding site" evidence="7">
    <location>
        <begin position="64"/>
        <end position="68"/>
    </location>
    <ligand>
        <name>GTP</name>
        <dbReference type="ChEBI" id="CHEBI:37565"/>
    </ligand>
</feature>
<dbReference type="RefSeq" id="WP_102202280.1">
    <property type="nucleotide sequence ID" value="NZ_PTRA01000008.1"/>
</dbReference>
<dbReference type="GO" id="GO:0005525">
    <property type="term" value="F:GTP binding"/>
    <property type="evidence" value="ECO:0007669"/>
    <property type="project" value="UniProtKB-UniRule"/>
</dbReference>
<evidence type="ECO:0000256" key="4">
    <source>
        <dbReference type="ARBA" id="ARBA00022741"/>
    </source>
</evidence>
<dbReference type="GO" id="GO:0043024">
    <property type="term" value="F:ribosomal small subunit binding"/>
    <property type="evidence" value="ECO:0007669"/>
    <property type="project" value="TreeGrafter"/>
</dbReference>
<comment type="similarity">
    <text evidence="1 7 8 9">Belongs to the TRAFAC class TrmE-Era-EngA-EngB-Septin-like GTPase superfamily. Era GTPase family.</text>
</comment>
<reference evidence="13" key="1">
    <citation type="submission" date="2018-02" db="EMBL/GenBank/DDBJ databases">
        <title>Genome sequencing of Solimonas sp. HR-BB.</title>
        <authorList>
            <person name="Lee Y."/>
            <person name="Jeon C.O."/>
        </authorList>
    </citation>
    <scope>NUCLEOTIDE SEQUENCE [LARGE SCALE GENOMIC DNA]</scope>
    <source>
        <strain evidence="13">HR-U</strain>
    </source>
</reference>
<keyword evidence="7" id="KW-1003">Cell membrane</keyword>
<dbReference type="PRINTS" id="PR00449">
    <property type="entry name" value="RASTRNSFRMNG"/>
</dbReference>
<feature type="region of interest" description="G3" evidence="8">
    <location>
        <begin position="64"/>
        <end position="67"/>
    </location>
</feature>
<evidence type="ECO:0000313" key="13">
    <source>
        <dbReference type="Proteomes" id="UP000239590"/>
    </source>
</evidence>
<dbReference type="InterPro" id="IPR004044">
    <property type="entry name" value="KH_dom_type_2"/>
</dbReference>
<dbReference type="GO" id="GO:0003924">
    <property type="term" value="F:GTPase activity"/>
    <property type="evidence" value="ECO:0007669"/>
    <property type="project" value="UniProtKB-UniRule"/>
</dbReference>
<evidence type="ECO:0000256" key="2">
    <source>
        <dbReference type="ARBA" id="ARBA00020484"/>
    </source>
</evidence>
<dbReference type="Pfam" id="PF07650">
    <property type="entry name" value="KH_2"/>
    <property type="match status" value="1"/>
</dbReference>
<dbReference type="GO" id="GO:0005886">
    <property type="term" value="C:plasma membrane"/>
    <property type="evidence" value="ECO:0007669"/>
    <property type="project" value="UniProtKB-SubCell"/>
</dbReference>
<evidence type="ECO:0000256" key="9">
    <source>
        <dbReference type="RuleBase" id="RU003761"/>
    </source>
</evidence>
<keyword evidence="7" id="KW-0472">Membrane</keyword>
<dbReference type="AlphaFoldDB" id="A0A2S7IF87"/>
<dbReference type="HAMAP" id="MF_00367">
    <property type="entry name" value="GTPase_Era"/>
    <property type="match status" value="1"/>
</dbReference>
<dbReference type="Proteomes" id="UP000239590">
    <property type="component" value="Unassembled WGS sequence"/>
</dbReference>
<keyword evidence="13" id="KW-1185">Reference proteome</keyword>
<keyword evidence="5 7" id="KW-0694">RNA-binding</keyword>
<evidence type="ECO:0000256" key="7">
    <source>
        <dbReference type="HAMAP-Rule" id="MF_00367"/>
    </source>
</evidence>
<evidence type="ECO:0000259" key="10">
    <source>
        <dbReference type="PROSITE" id="PS50823"/>
    </source>
</evidence>
<keyword evidence="3 7" id="KW-0690">Ribosome biogenesis</keyword>
<dbReference type="InterPro" id="IPR015946">
    <property type="entry name" value="KH_dom-like_a/b"/>
</dbReference>